<feature type="region of interest" description="Disordered" evidence="1">
    <location>
        <begin position="65"/>
        <end position="88"/>
    </location>
</feature>
<evidence type="ECO:0000313" key="3">
    <source>
        <dbReference type="Proteomes" id="UP000075573"/>
    </source>
</evidence>
<dbReference type="Proteomes" id="UP000075573">
    <property type="component" value="Unassembled WGS sequence"/>
</dbReference>
<name>A0A149R2N6_9PROT</name>
<dbReference type="AlphaFoldDB" id="A0A149R2N6"/>
<evidence type="ECO:0000313" key="2">
    <source>
        <dbReference type="EMBL" id="KXV03751.1"/>
    </source>
</evidence>
<organism evidence="2 3">
    <name type="scientific">Gluconobacter potus</name>
    <dbReference type="NCBI Taxonomy" id="2724927"/>
    <lineage>
        <taxon>Bacteria</taxon>
        <taxon>Pseudomonadati</taxon>
        <taxon>Pseudomonadota</taxon>
        <taxon>Alphaproteobacteria</taxon>
        <taxon>Acetobacterales</taxon>
        <taxon>Acetobacteraceae</taxon>
        <taxon>Gluconobacter</taxon>
    </lineage>
</organism>
<dbReference type="RefSeq" id="WP_062493448.1">
    <property type="nucleotide sequence ID" value="NZ_LHZB01000043.1"/>
</dbReference>
<protein>
    <submittedName>
        <fullName evidence="2">Uncharacterized protein</fullName>
    </submittedName>
</protein>
<dbReference type="EMBL" id="LHZB01000043">
    <property type="protein sequence ID" value="KXV03751.1"/>
    <property type="molecule type" value="Genomic_DNA"/>
</dbReference>
<evidence type="ECO:0000256" key="1">
    <source>
        <dbReference type="SAM" id="MobiDB-lite"/>
    </source>
</evidence>
<sequence length="88" mass="9753">MSFIPFLDAGESVQIDDLTIENGTERIALYGRLEIRRDRIGLQDIQALKAQIDAIARELEGSAHLPERARSAHQTSVMPSPFMGRSCA</sequence>
<proteinExistence type="predicted"/>
<comment type="caution">
    <text evidence="2">The sequence shown here is derived from an EMBL/GenBank/DDBJ whole genome shotgun (WGS) entry which is preliminary data.</text>
</comment>
<reference evidence="2 3" key="1">
    <citation type="submission" date="2015-06" db="EMBL/GenBank/DDBJ databases">
        <title>Improved classification and identification of acetic acid bacteria using matrix-assisted laser desorption/ionization time-of-flight mass spectrometry; Gluconobacter nephelii and Gluconobacter uchimurae are later heterotypic synonyms of Gluconobacter japonicus and Gluconobacter oxydans, respectively.</title>
        <authorList>
            <person name="Li L."/>
            <person name="Cleenwerck I."/>
            <person name="De Vuyst L."/>
            <person name="Vandamme P."/>
        </authorList>
    </citation>
    <scope>NUCLEOTIDE SEQUENCE [LARGE SCALE GENOMIC DNA]</scope>
    <source>
        <strain evidence="2 3">LMG 1764</strain>
    </source>
</reference>
<accession>A0A149R2N6</accession>
<dbReference type="PATRIC" id="fig|442.7.peg.2880"/>
<gene>
    <name evidence="2" type="ORF">AD929_00385</name>
</gene>